<comment type="caution">
    <text evidence="5">The sequence shown here is derived from an EMBL/GenBank/DDBJ whole genome shotgun (WGS) entry which is preliminary data.</text>
</comment>
<dbReference type="Gene3D" id="3.90.470.20">
    <property type="entry name" value="4'-phosphopantetheinyl transferase domain"/>
    <property type="match status" value="2"/>
</dbReference>
<keyword evidence="6" id="KW-1185">Reference proteome</keyword>
<dbReference type="GO" id="GO:0008897">
    <property type="term" value="F:holo-[acyl-carrier-protein] synthase activity"/>
    <property type="evidence" value="ECO:0007669"/>
    <property type="project" value="InterPro"/>
</dbReference>
<dbReference type="PANTHER" id="PTHR12215">
    <property type="entry name" value="PHOSPHOPANTETHEINE TRANSFERASE"/>
    <property type="match status" value="1"/>
</dbReference>
<dbReference type="GO" id="GO:0000287">
    <property type="term" value="F:magnesium ion binding"/>
    <property type="evidence" value="ECO:0007669"/>
    <property type="project" value="InterPro"/>
</dbReference>
<dbReference type="InterPro" id="IPR008278">
    <property type="entry name" value="4-PPantetheinyl_Trfase_dom"/>
</dbReference>
<feature type="domain" description="4'-phosphopantetheinyl transferase" evidence="3">
    <location>
        <begin position="103"/>
        <end position="171"/>
    </location>
</feature>
<evidence type="ECO:0000259" key="3">
    <source>
        <dbReference type="Pfam" id="PF01648"/>
    </source>
</evidence>
<evidence type="ECO:0000256" key="2">
    <source>
        <dbReference type="ARBA" id="ARBA00022679"/>
    </source>
</evidence>
<dbReference type="Proteomes" id="UP000318815">
    <property type="component" value="Unassembled WGS sequence"/>
</dbReference>
<dbReference type="OrthoDB" id="9808281at2"/>
<protein>
    <submittedName>
        <fullName evidence="5">4'-phosphopantetheinyl transferase superfamily protein</fullName>
    </submittedName>
</protein>
<dbReference type="Pfam" id="PF01648">
    <property type="entry name" value="ACPS"/>
    <property type="match status" value="1"/>
</dbReference>
<dbReference type="PANTHER" id="PTHR12215:SF10">
    <property type="entry name" value="L-AMINOADIPATE-SEMIALDEHYDE DEHYDROGENASE-PHOSPHOPANTETHEINYL TRANSFERASE"/>
    <property type="match status" value="1"/>
</dbReference>
<dbReference type="Pfam" id="PF22624">
    <property type="entry name" value="AASDHPPT_N"/>
    <property type="match status" value="1"/>
</dbReference>
<feature type="domain" description="4'-phosphopantetheinyl transferase N-terminal" evidence="4">
    <location>
        <begin position="17"/>
        <end position="97"/>
    </location>
</feature>
<accession>A0A5C6LIU1</accession>
<dbReference type="SUPFAM" id="SSF56214">
    <property type="entry name" value="4'-phosphopantetheinyl transferase"/>
    <property type="match status" value="2"/>
</dbReference>
<evidence type="ECO:0000313" key="5">
    <source>
        <dbReference type="EMBL" id="TWV91492.1"/>
    </source>
</evidence>
<dbReference type="InterPro" id="IPR037143">
    <property type="entry name" value="4-PPantetheinyl_Trfase_dom_sf"/>
</dbReference>
<dbReference type="InterPro" id="IPR055066">
    <property type="entry name" value="AASDHPPT_N"/>
</dbReference>
<evidence type="ECO:0000259" key="4">
    <source>
        <dbReference type="Pfam" id="PF22624"/>
    </source>
</evidence>
<proteinExistence type="inferred from homology"/>
<sequence>MVYVYYCENSPLPEAIYKAWLRLMPGQFVNRLSRLVHRHDAQASLLGRMLLLYALRQLGYGHLSLNDIKFSAYQRPFFENTNLDFNISHSGDYVICAIAEHNRIGIDIEAVKPVCLEDFESMFSEKELEEIYRYPGLEQDAFYNLWTQKEALVKAEGSGLNFPVKDILVQNGCANLAGHTWHLYDLVLMDGYKVHLAMQVPESETIRVKPLCTEDIIES</sequence>
<dbReference type="InterPro" id="IPR050559">
    <property type="entry name" value="P-Pant_transferase_sf"/>
</dbReference>
<reference evidence="5 6" key="1">
    <citation type="submission" date="2019-08" db="EMBL/GenBank/DDBJ databases">
        <title>Whole genome sequencing of chitin degrading bacteria Chitinophaga pinensis YS16.</title>
        <authorList>
            <person name="Singh R.P."/>
            <person name="Manchanda G."/>
            <person name="Maurya I.K."/>
            <person name="Joshi N.K."/>
            <person name="Srivastava A.K."/>
        </authorList>
    </citation>
    <scope>NUCLEOTIDE SEQUENCE [LARGE SCALE GENOMIC DNA]</scope>
    <source>
        <strain evidence="5 6">YS-16</strain>
    </source>
</reference>
<keyword evidence="2 5" id="KW-0808">Transferase</keyword>
<dbReference type="RefSeq" id="WP_146308287.1">
    <property type="nucleotide sequence ID" value="NZ_VOHS01000074.1"/>
</dbReference>
<dbReference type="EMBL" id="VOHS01000074">
    <property type="protein sequence ID" value="TWV91492.1"/>
    <property type="molecule type" value="Genomic_DNA"/>
</dbReference>
<dbReference type="GO" id="GO:0005829">
    <property type="term" value="C:cytosol"/>
    <property type="evidence" value="ECO:0007669"/>
    <property type="project" value="TreeGrafter"/>
</dbReference>
<dbReference type="GO" id="GO:0019878">
    <property type="term" value="P:lysine biosynthetic process via aminoadipic acid"/>
    <property type="evidence" value="ECO:0007669"/>
    <property type="project" value="TreeGrafter"/>
</dbReference>
<gene>
    <name evidence="5" type="ORF">FEF09_28825</name>
</gene>
<evidence type="ECO:0000313" key="6">
    <source>
        <dbReference type="Proteomes" id="UP000318815"/>
    </source>
</evidence>
<comment type="similarity">
    <text evidence="1">Belongs to the P-Pant transferase superfamily. Gsp/Sfp/HetI/AcpT family.</text>
</comment>
<name>A0A5C6LIU1_9BACT</name>
<evidence type="ECO:0000256" key="1">
    <source>
        <dbReference type="ARBA" id="ARBA00010990"/>
    </source>
</evidence>
<dbReference type="AlphaFoldDB" id="A0A5C6LIU1"/>
<organism evidence="5 6">
    <name type="scientific">Chitinophaga pinensis</name>
    <dbReference type="NCBI Taxonomy" id="79329"/>
    <lineage>
        <taxon>Bacteria</taxon>
        <taxon>Pseudomonadati</taxon>
        <taxon>Bacteroidota</taxon>
        <taxon>Chitinophagia</taxon>
        <taxon>Chitinophagales</taxon>
        <taxon>Chitinophagaceae</taxon>
        <taxon>Chitinophaga</taxon>
    </lineage>
</organism>